<dbReference type="InterPro" id="IPR005046">
    <property type="entry name" value="DUF285"/>
</dbReference>
<dbReference type="Pfam" id="PF03382">
    <property type="entry name" value="DUF285"/>
    <property type="match status" value="2"/>
</dbReference>
<dbReference type="InterPro" id="IPR011889">
    <property type="entry name" value="Liste_lipo_26"/>
</dbReference>
<feature type="transmembrane region" description="Helical" evidence="1">
    <location>
        <begin position="2175"/>
        <end position="2197"/>
    </location>
</feature>
<proteinExistence type="predicted"/>
<keyword evidence="1" id="KW-1133">Transmembrane helix</keyword>
<evidence type="ECO:0000313" key="3">
    <source>
        <dbReference type="Proteomes" id="UP000501728"/>
    </source>
</evidence>
<reference evidence="2 3" key="1">
    <citation type="submission" date="2020-04" db="EMBL/GenBank/DDBJ databases">
        <title>Novel Mycoplasma species detected in Phocoena phocoena (harbor porpoise) from the USA.</title>
        <authorList>
            <person name="Volokhov D.V."/>
        </authorList>
    </citation>
    <scope>NUCLEOTIDE SEQUENCE [LARGE SCALE GENOMIC DNA]</scope>
    <source>
        <strain evidence="2 3">C264-NAS</strain>
    </source>
</reference>
<dbReference type="KEGG" id="mphn:HGG64_02330"/>
<dbReference type="EMBL" id="CP051480">
    <property type="protein sequence ID" value="QJG66527.1"/>
    <property type="molecule type" value="Genomic_DNA"/>
</dbReference>
<dbReference type="Proteomes" id="UP000501728">
    <property type="component" value="Chromosome"/>
</dbReference>
<keyword evidence="1" id="KW-0472">Membrane</keyword>
<evidence type="ECO:0000313" key="2">
    <source>
        <dbReference type="EMBL" id="QJG66527.1"/>
    </source>
</evidence>
<keyword evidence="1" id="KW-0812">Transmembrane</keyword>
<evidence type="ECO:0000256" key="1">
    <source>
        <dbReference type="SAM" id="Phobius"/>
    </source>
</evidence>
<name>A0A858U529_9MOLU</name>
<gene>
    <name evidence="2" type="ORF">HGG64_02330</name>
</gene>
<dbReference type="NCBIfam" id="TIGR02167">
    <property type="entry name" value="Liste_lipo_26"/>
    <property type="match status" value="1"/>
</dbReference>
<dbReference type="RefSeq" id="WP_169580350.1">
    <property type="nucleotide sequence ID" value="NZ_CP051480.1"/>
</dbReference>
<protein>
    <submittedName>
        <fullName evidence="2">DUF285 domain-containing protein</fullName>
    </submittedName>
</protein>
<organism evidence="2 3">
    <name type="scientific">Mycoplasma phocoeninasale</name>
    <dbReference type="NCBI Taxonomy" id="2726117"/>
    <lineage>
        <taxon>Bacteria</taxon>
        <taxon>Bacillati</taxon>
        <taxon>Mycoplasmatota</taxon>
        <taxon>Mollicutes</taxon>
        <taxon>Mycoplasmataceae</taxon>
        <taxon>Mycoplasma</taxon>
    </lineage>
</organism>
<sequence>MKKKGAMRKKILRKIFMTSLCLIPIIPIYAGINFSKLANTNFNLSKENNIILNSNKITKESKIAKIKAKYKSLGYELILHKKGEYVNYYYGLVCTRIGFMYFKNPANRFEVPLVVLEPFDENVVSFYQSFSNNIVRQAISGDFVVSMENAFEGCVWFNEYIDHWEVSDVINMSCMFKNAIKFNEKLTTWNVKKVIDMSSMFEGATLFNGDITPWKTESAMTMSSMFKDAWNFDQSLYYWDTSNVRDMSSMFEGAKKFNNYVYSWDVSKVRNMSSMFKDAVSFNDSIGNWITSNVTTMSKMFEGAREFNRSLYYWNTSNVNNMSSMFKGAKKFNNYVYSWDVSNVTNMSSMFEEAEEFNDDVYLWNFSNVINMSSMFKNAKKFNKWRSFQDFNLRDTSHTFKNVRDMSSMFEGAVEFNRDISMWDISNVRNMSSMFKNAKKFNNYGRSPFDALKYENNIKNMSSMFEGAESFNLDISRWNTSNVENMTKMFKNAKIFDANLSNWKVDSVKNYDEFCDGTLITFEKYPKGLTKDINKLNIKNDKKHSKIPYFSEDNYYEIVEFVKNNNKHINWNDFKFRFSKFSKEWMKIVITPSDTGKWKYRGELNLTVEFKREIRNSIKNDYLGKLLDNQVNNLEEITKKFVLNQLSVDKINYQYEHQPNNKKIILNFNNNDDYEDCTFEIRYEIKRPLSELITSSSFDKVNNLDEENIKRVLKIKHSNLDFDHLDLVINDNKVIIKAKDSYRDYQGQKEISIEVKKQISELITSSSFDKVNNLDEANIKRVLKIKHPTLDFEHLELVISGNKVIIKAKNSHPDYQGQKEIAIAAKRPLSELITSPKFNKVAKIDVEEIKRVIREKYSEIDFAHLDIEISGNKVIIKARDSHPDYQGQKEISIEVKKQVSELITSSSFDKVNNLDEANIKRVLKIKHPTLDFEHLELVISGNKVIIKAKNSHPDYQGQKEIAIAAKRPLSELITSPKFNKVAKIDVEEIKRVIREKYSEIDFAHLDIEISGNKVIIKARDSHPDYQGQKEISIEVKKQVSELITSSSFDKVNNLDEANIKRVLKIKHPTLDFEHLELVISGNKVIIKAKNSHPDYQGQKEISIEVKKQISELITSSSFDKVNNLDEANIKRVLKTKHPTLDFEHLELVISGNKVIIKAKNSHPDYQGQKEISIEVKKQISELITSSSFDKVNNLDEANIKRVLKTKHPTLDFEHLELVISGNKVIIKAKNSHPDYQGQKEIAIAAKRPLSELITSPKFNKVAKIDVEEIKRVIREKYSEIDFAHLDIEISGNKVIIKARDSHPDYQGQKEISIEVKKQVSELITSSSFDKVNNLDEANIKRVLKTKHPTLDFEHLELVISGNKVIIKAKNSHPDYQGQKEIAIAAKRPLSELITSPKFNKVAKIDVEEIKRVIREKYSEIDFAHLDIEISGNKVIIKARDSHPDYQGQKEISIEVKKQVSELITSSSFDKVNNLDEANIKRVLKIKHPTLDFEHLELVISGNKVIIKAKNSHPDYQGQKEISIEVKKQVSELITSSSFDKVNNLDEANIKRVLKIKHPTLDFEHLELVISGNKVIIKAKNSHPDYQGQKEIAIAAKRPLSELITSSKFNKVAKIDVEEIKRVIREKYSEIDFAHLDIEISGNKVIIKARDSHPDYQGQKEISIEVKKQISELITSSSFDKVNNLDEANIKRVLKIKHPTLDFEHLELVISGNKVIIKAKNSHPDYQGQKEIAIAAKRPLSELITSSKFNKVAKIDVEEIKRVIREKYSEIDFAHLDIEISGNKVIIKARDSHPDYQGQKEISIEVKKQISELITSSSFDKVNNLDEANIKRVLKIKHPTLDFEHLELVISGNKVIIKAKNSHPDYQGQKEIAIAAKRPLSELITSSKFNKVAKIDVEEIKRVIREKYSEIDFAHLDIEISGNKVIIKARDSHPDYQGKKEISIEVKKQVSELITSSSFDKVNNLDEANIKRVLKIKHPTLDFEHLELVISGNKVIIKAKNSHPDYQGQKEISIEVKKQISELITSSSFDKVNNLDEANIKRVLKIKHPTLDFEHLELVISGNKVIIKAKDSHPDYQGEIEVAIEAKKHITQITKNVDMNLKLDKVGHKEINEEKIKILIRDIFYKLNIIDIEFKLHIDKKNSKVFVDFDNDNNYYGKLLFNYEFNNSITIKNKRIVKWIIITVAISLILFITLIVLVKNRKKLKIKNRQNK</sequence>
<keyword evidence="3" id="KW-1185">Reference proteome</keyword>
<accession>A0A858U529</accession>